<evidence type="ECO:0000313" key="2">
    <source>
        <dbReference type="EMBL" id="PON79271.1"/>
    </source>
</evidence>
<feature type="compositionally biased region" description="Polar residues" evidence="1">
    <location>
        <begin position="1"/>
        <end position="14"/>
    </location>
</feature>
<evidence type="ECO:0000313" key="3">
    <source>
        <dbReference type="Proteomes" id="UP000237105"/>
    </source>
</evidence>
<evidence type="ECO:0000256" key="1">
    <source>
        <dbReference type="SAM" id="MobiDB-lite"/>
    </source>
</evidence>
<dbReference type="EMBL" id="JXTB01000005">
    <property type="protein sequence ID" value="PON79271.1"/>
    <property type="molecule type" value="Genomic_DNA"/>
</dbReference>
<organism evidence="2 3">
    <name type="scientific">Parasponia andersonii</name>
    <name type="common">Sponia andersonii</name>
    <dbReference type="NCBI Taxonomy" id="3476"/>
    <lineage>
        <taxon>Eukaryota</taxon>
        <taxon>Viridiplantae</taxon>
        <taxon>Streptophyta</taxon>
        <taxon>Embryophyta</taxon>
        <taxon>Tracheophyta</taxon>
        <taxon>Spermatophyta</taxon>
        <taxon>Magnoliopsida</taxon>
        <taxon>eudicotyledons</taxon>
        <taxon>Gunneridae</taxon>
        <taxon>Pentapetalae</taxon>
        <taxon>rosids</taxon>
        <taxon>fabids</taxon>
        <taxon>Rosales</taxon>
        <taxon>Cannabaceae</taxon>
        <taxon>Parasponia</taxon>
    </lineage>
</organism>
<dbReference type="OrthoDB" id="10457189at2759"/>
<name>A0A2P5E157_PARAD</name>
<accession>A0A2P5E157</accession>
<gene>
    <name evidence="2" type="ORF">PanWU01x14_013870</name>
</gene>
<reference evidence="3" key="1">
    <citation type="submission" date="2016-06" db="EMBL/GenBank/DDBJ databases">
        <title>Parallel loss of symbiosis genes in relatives of nitrogen-fixing non-legume Parasponia.</title>
        <authorList>
            <person name="Van Velzen R."/>
            <person name="Holmer R."/>
            <person name="Bu F."/>
            <person name="Rutten L."/>
            <person name="Van Zeijl A."/>
            <person name="Liu W."/>
            <person name="Santuari L."/>
            <person name="Cao Q."/>
            <person name="Sharma T."/>
            <person name="Shen D."/>
            <person name="Roswanjaya Y."/>
            <person name="Wardhani T."/>
            <person name="Kalhor M.S."/>
            <person name="Jansen J."/>
            <person name="Van den Hoogen J."/>
            <person name="Gungor B."/>
            <person name="Hartog M."/>
            <person name="Hontelez J."/>
            <person name="Verver J."/>
            <person name="Yang W.-C."/>
            <person name="Schijlen E."/>
            <person name="Repin R."/>
            <person name="Schilthuizen M."/>
            <person name="Schranz E."/>
            <person name="Heidstra R."/>
            <person name="Miyata K."/>
            <person name="Fedorova E."/>
            <person name="Kohlen W."/>
            <person name="Bisseling T."/>
            <person name="Smit S."/>
            <person name="Geurts R."/>
        </authorList>
    </citation>
    <scope>NUCLEOTIDE SEQUENCE [LARGE SCALE GENOMIC DNA]</scope>
    <source>
        <strain evidence="3">cv. WU1-14</strain>
    </source>
</reference>
<keyword evidence="3" id="KW-1185">Reference proteome</keyword>
<dbReference type="Proteomes" id="UP000237105">
    <property type="component" value="Unassembled WGS sequence"/>
</dbReference>
<feature type="region of interest" description="Disordered" evidence="1">
    <location>
        <begin position="1"/>
        <end position="27"/>
    </location>
</feature>
<proteinExistence type="predicted"/>
<protein>
    <submittedName>
        <fullName evidence="2">Uncharacterized protein</fullName>
    </submittedName>
</protein>
<dbReference type="AlphaFoldDB" id="A0A2P5E157"/>
<comment type="caution">
    <text evidence="2">The sequence shown here is derived from an EMBL/GenBank/DDBJ whole genome shotgun (WGS) entry which is preliminary data.</text>
</comment>
<sequence>MVQTRSSSPNSSFSGVHKSTRVRPKRKLLDTMEENNVIGKYLERIESGN</sequence>